<keyword evidence="1" id="KW-0175">Coiled coil</keyword>
<accession>A0ABD0QF40</accession>
<dbReference type="AlphaFoldDB" id="A0ABD0QF40"/>
<comment type="caution">
    <text evidence="2">The sequence shown here is derived from an EMBL/GenBank/DDBJ whole genome shotgun (WGS) entry which is preliminary data.</text>
</comment>
<protein>
    <submittedName>
        <fullName evidence="2">Uncharacterized protein</fullName>
    </submittedName>
</protein>
<evidence type="ECO:0000313" key="2">
    <source>
        <dbReference type="EMBL" id="KAL0184798.1"/>
    </source>
</evidence>
<organism evidence="2 3">
    <name type="scientific">Cirrhinus mrigala</name>
    <name type="common">Mrigala</name>
    <dbReference type="NCBI Taxonomy" id="683832"/>
    <lineage>
        <taxon>Eukaryota</taxon>
        <taxon>Metazoa</taxon>
        <taxon>Chordata</taxon>
        <taxon>Craniata</taxon>
        <taxon>Vertebrata</taxon>
        <taxon>Euteleostomi</taxon>
        <taxon>Actinopterygii</taxon>
        <taxon>Neopterygii</taxon>
        <taxon>Teleostei</taxon>
        <taxon>Ostariophysi</taxon>
        <taxon>Cypriniformes</taxon>
        <taxon>Cyprinidae</taxon>
        <taxon>Labeoninae</taxon>
        <taxon>Labeonini</taxon>
        <taxon>Cirrhinus</taxon>
    </lineage>
</organism>
<dbReference type="EMBL" id="JAMKFB020000009">
    <property type="protein sequence ID" value="KAL0184798.1"/>
    <property type="molecule type" value="Genomic_DNA"/>
</dbReference>
<feature type="non-terminal residue" evidence="2">
    <location>
        <position position="66"/>
    </location>
</feature>
<keyword evidence="3" id="KW-1185">Reference proteome</keyword>
<reference evidence="2 3" key="1">
    <citation type="submission" date="2024-05" db="EMBL/GenBank/DDBJ databases">
        <title>Genome sequencing and assembly of Indian major carp, Cirrhinus mrigala (Hamilton, 1822).</title>
        <authorList>
            <person name="Mohindra V."/>
            <person name="Chowdhury L.M."/>
            <person name="Lal K."/>
            <person name="Jena J.K."/>
        </authorList>
    </citation>
    <scope>NUCLEOTIDE SEQUENCE [LARGE SCALE GENOMIC DNA]</scope>
    <source>
        <strain evidence="2">CM1030</strain>
        <tissue evidence="2">Blood</tissue>
    </source>
</reference>
<name>A0ABD0QF40_CIRMR</name>
<sequence length="66" mass="7645">VLKKKLQAFTLKVSSSSERHLIGNSLREIEDALNELQRQVGDFDRAVEEYKQNLDMNVKLQQALEE</sequence>
<evidence type="ECO:0000256" key="1">
    <source>
        <dbReference type="SAM" id="Coils"/>
    </source>
</evidence>
<gene>
    <name evidence="2" type="ORF">M9458_020494</name>
</gene>
<dbReference type="Proteomes" id="UP001529510">
    <property type="component" value="Unassembled WGS sequence"/>
</dbReference>
<evidence type="ECO:0000313" key="3">
    <source>
        <dbReference type="Proteomes" id="UP001529510"/>
    </source>
</evidence>
<feature type="coiled-coil region" evidence="1">
    <location>
        <begin position="19"/>
        <end position="53"/>
    </location>
</feature>
<proteinExistence type="predicted"/>
<feature type="non-terminal residue" evidence="2">
    <location>
        <position position="1"/>
    </location>
</feature>